<keyword evidence="2" id="KW-1185">Reference proteome</keyword>
<organism evidence="1 2">
    <name type="scientific">Rhodococcus baikonurensis</name>
    <dbReference type="NCBI Taxonomy" id="172041"/>
    <lineage>
        <taxon>Bacteria</taxon>
        <taxon>Bacillati</taxon>
        <taxon>Actinomycetota</taxon>
        <taxon>Actinomycetes</taxon>
        <taxon>Mycobacteriales</taxon>
        <taxon>Nocardiaceae</taxon>
        <taxon>Rhodococcus</taxon>
        <taxon>Rhodococcus erythropolis group</taxon>
    </lineage>
</organism>
<accession>A0ABV5XBG0</accession>
<sequence>NQAKRRSPETPSSTGLDNISVVVEDLARPLEKFLVDNEFEKAWLPIARTLPVGAAQTLSEIIDNHSFEPEESAGRLALRIGVRQVFNGPPPSASELLELDPSELTTKLTSSWLTLSPPAAEMQTLITTARFNPQDLRTYCDSQTLSDRTSFWLELAKTNSPHTTLKATGEGGVGHLAVQYIHNLVTAAELQADRVDAVKLLTATSRPSSSGSDEIRATRKAASELAKDLLELNQTKEVRAAADLVIWAGGAAYGYTTELRAHFTQACANKKSILPHNITDQLKNLGLIEVPKSKSWILKPFRN</sequence>
<protein>
    <submittedName>
        <fullName evidence="1">Uncharacterized protein</fullName>
    </submittedName>
</protein>
<dbReference type="RefSeq" id="WP_378374314.1">
    <property type="nucleotide sequence ID" value="NZ_JBHMAS010000012.1"/>
</dbReference>
<evidence type="ECO:0000313" key="2">
    <source>
        <dbReference type="Proteomes" id="UP001589587"/>
    </source>
</evidence>
<name>A0ABV5XBG0_9NOCA</name>
<dbReference type="EMBL" id="JBHMAS010000012">
    <property type="protein sequence ID" value="MFB9779679.1"/>
    <property type="molecule type" value="Genomic_DNA"/>
</dbReference>
<comment type="caution">
    <text evidence="1">The sequence shown here is derived from an EMBL/GenBank/DDBJ whole genome shotgun (WGS) entry which is preliminary data.</text>
</comment>
<dbReference type="Proteomes" id="UP001589587">
    <property type="component" value="Unassembled WGS sequence"/>
</dbReference>
<feature type="non-terminal residue" evidence="1">
    <location>
        <position position="1"/>
    </location>
</feature>
<proteinExistence type="predicted"/>
<gene>
    <name evidence="1" type="ORF">ACFFQ6_08300</name>
</gene>
<evidence type="ECO:0000313" key="1">
    <source>
        <dbReference type="EMBL" id="MFB9779679.1"/>
    </source>
</evidence>
<reference evidence="1 2" key="1">
    <citation type="submission" date="2024-09" db="EMBL/GenBank/DDBJ databases">
        <authorList>
            <person name="Sun Q."/>
            <person name="Mori K."/>
        </authorList>
    </citation>
    <scope>NUCLEOTIDE SEQUENCE [LARGE SCALE GENOMIC DNA]</scope>
    <source>
        <strain evidence="1 2">JCM 11411</strain>
    </source>
</reference>